<dbReference type="InterPro" id="IPR004474">
    <property type="entry name" value="LytR_CpsA_psr"/>
</dbReference>
<dbReference type="PANTHER" id="PTHR33392">
    <property type="entry name" value="POLYISOPRENYL-TEICHOIC ACID--PEPTIDOGLYCAN TEICHOIC ACID TRANSFERASE TAGU"/>
    <property type="match status" value="1"/>
</dbReference>
<sequence>MMEQEPKIDSEQENSDNPTFIKYAGAVFFISFILVCSVYYLGGYFMSGSLRGMSGIDDEAGDNLTYVLLMGVDRRNGDSGRSDTLILAAINEEQGRVSLLSIPRDTRIKVGDYGYDKINHAYAYGGHDMALSAVSGLLGVQVRHYIIIDTSAFERIVDAVGGVDINVEKRMYYEDPWDDNGGLIIDLIPGEQHMDGAHAIQYVRYRDGEGDIGRIGRQQRFMRAFFAQLISPEVFPRLSAVMEEVKSAVETDLSVRQLITLVNRFKNAASDGTAIQIAAGTPAYLGDVSYWIPDIQKTRKALFEGVGKELSDSMYAAAEHDAAVYRADMPERLRLMAKQDARELLPSSEELLAEGDRVISKQRDSAENMSEEVQTEKKQEEKRTAEKKAGVQDQSGDISVMVINSSGIDGAGAEVADILRTKGFRISSVETGHSSDRPKTAIMTADAHVNMFYGMPFPCVIMPVDGAGEKQAIVIIGRDYRPDAADKDGEE</sequence>
<keyword evidence="7" id="KW-1185">Reference proteome</keyword>
<keyword evidence="3" id="KW-1133">Transmembrane helix</keyword>
<dbReference type="Proteomes" id="UP000003175">
    <property type="component" value="Unassembled WGS sequence"/>
</dbReference>
<dbReference type="NCBIfam" id="TIGR00350">
    <property type="entry name" value="lytR_cpsA_psr"/>
    <property type="match status" value="1"/>
</dbReference>
<dbReference type="Gene3D" id="3.40.630.190">
    <property type="entry name" value="LCP protein"/>
    <property type="match status" value="1"/>
</dbReference>
<dbReference type="Pfam" id="PF03816">
    <property type="entry name" value="LytR_cpsA_psr"/>
    <property type="match status" value="1"/>
</dbReference>
<dbReference type="InterPro" id="IPR050922">
    <property type="entry name" value="LytR/CpsA/Psr_CW_biosynth"/>
</dbReference>
<dbReference type="Gene3D" id="3.30.70.2390">
    <property type="match status" value="1"/>
</dbReference>
<feature type="transmembrane region" description="Helical" evidence="3">
    <location>
        <begin position="20"/>
        <end position="41"/>
    </location>
</feature>
<gene>
    <name evidence="6" type="ORF">HMPREF9432_00828</name>
</gene>
<evidence type="ECO:0008006" key="8">
    <source>
        <dbReference type="Google" id="ProtNLM"/>
    </source>
</evidence>
<organism evidence="6 7">
    <name type="scientific">Selenomonas noxia F0398</name>
    <dbReference type="NCBI Taxonomy" id="702437"/>
    <lineage>
        <taxon>Bacteria</taxon>
        <taxon>Bacillati</taxon>
        <taxon>Bacillota</taxon>
        <taxon>Negativicutes</taxon>
        <taxon>Selenomonadales</taxon>
        <taxon>Selenomonadaceae</taxon>
        <taxon>Selenomonas</taxon>
    </lineage>
</organism>
<dbReference type="PANTHER" id="PTHR33392:SF6">
    <property type="entry name" value="POLYISOPRENYL-TEICHOIC ACID--PEPTIDOGLYCAN TEICHOIC ACID TRANSFERASE TAGU"/>
    <property type="match status" value="1"/>
</dbReference>
<protein>
    <recommendedName>
        <fullName evidence="8">Cell envelope-related transcriptional attenuator domain-containing protein</fullName>
    </recommendedName>
</protein>
<feature type="region of interest" description="Disordered" evidence="2">
    <location>
        <begin position="355"/>
        <end position="393"/>
    </location>
</feature>
<dbReference type="Pfam" id="PF13399">
    <property type="entry name" value="LytR_C"/>
    <property type="match status" value="1"/>
</dbReference>
<feature type="domain" description="LytR/CpsA/Psr regulator C-terminal" evidence="5">
    <location>
        <begin position="397"/>
        <end position="480"/>
    </location>
</feature>
<evidence type="ECO:0000259" key="5">
    <source>
        <dbReference type="Pfam" id="PF13399"/>
    </source>
</evidence>
<dbReference type="InterPro" id="IPR027381">
    <property type="entry name" value="LytR/CpsA/Psr_C"/>
</dbReference>
<feature type="compositionally biased region" description="Basic and acidic residues" evidence="2">
    <location>
        <begin position="374"/>
        <end position="390"/>
    </location>
</feature>
<evidence type="ECO:0000256" key="2">
    <source>
        <dbReference type="SAM" id="MobiDB-lite"/>
    </source>
</evidence>
<accession>A0ABP2MRI1</accession>
<proteinExistence type="inferred from homology"/>
<feature type="compositionally biased region" description="Basic and acidic residues" evidence="2">
    <location>
        <begin position="355"/>
        <end position="366"/>
    </location>
</feature>
<evidence type="ECO:0000256" key="3">
    <source>
        <dbReference type="SAM" id="Phobius"/>
    </source>
</evidence>
<keyword evidence="3" id="KW-0812">Transmembrane</keyword>
<evidence type="ECO:0000256" key="1">
    <source>
        <dbReference type="ARBA" id="ARBA00006068"/>
    </source>
</evidence>
<feature type="domain" description="Cell envelope-related transcriptional attenuator" evidence="4">
    <location>
        <begin position="81"/>
        <end position="229"/>
    </location>
</feature>
<dbReference type="EMBL" id="ADGH01000004">
    <property type="protein sequence ID" value="EHG25448.1"/>
    <property type="molecule type" value="Genomic_DNA"/>
</dbReference>
<comment type="similarity">
    <text evidence="1">Belongs to the LytR/CpsA/Psr (LCP) family.</text>
</comment>
<comment type="caution">
    <text evidence="6">The sequence shown here is derived from an EMBL/GenBank/DDBJ whole genome shotgun (WGS) entry which is preliminary data.</text>
</comment>
<keyword evidence="3" id="KW-0472">Membrane</keyword>
<evidence type="ECO:0000313" key="7">
    <source>
        <dbReference type="Proteomes" id="UP000003175"/>
    </source>
</evidence>
<name>A0ABP2MRI1_9FIRM</name>
<evidence type="ECO:0000313" key="6">
    <source>
        <dbReference type="EMBL" id="EHG25448.1"/>
    </source>
</evidence>
<evidence type="ECO:0000259" key="4">
    <source>
        <dbReference type="Pfam" id="PF03816"/>
    </source>
</evidence>
<reference evidence="6 7" key="1">
    <citation type="submission" date="2011-08" db="EMBL/GenBank/DDBJ databases">
        <title>The Genome Sequence of Selenomonas noxia F0398.</title>
        <authorList>
            <consortium name="The Broad Institute Genome Sequencing Platform"/>
            <person name="Earl A."/>
            <person name="Ward D."/>
            <person name="Feldgarden M."/>
            <person name="Gevers D."/>
            <person name="Izard J."/>
            <person name="Ganesan A."/>
            <person name="Blanton J.M."/>
            <person name="Baranova O.V."/>
            <person name="Tanner A.C."/>
            <person name="Dewhirst F.E."/>
            <person name="Young S.K."/>
            <person name="Zeng Q."/>
            <person name="Gargeya S."/>
            <person name="Fitzgerald M."/>
            <person name="Haas B."/>
            <person name="Abouelleil A."/>
            <person name="Alvarado L."/>
            <person name="Arachchi H.M."/>
            <person name="Berlin A."/>
            <person name="Brown A."/>
            <person name="Chapman S.B."/>
            <person name="Chen Z."/>
            <person name="Dunbar C."/>
            <person name="Freedman E."/>
            <person name="Gearin G."/>
            <person name="Gellesch M."/>
            <person name="Goldberg J."/>
            <person name="Griggs A."/>
            <person name="Gujja S."/>
            <person name="Heiman D."/>
            <person name="Howarth C."/>
            <person name="Larson L."/>
            <person name="Lui A."/>
            <person name="MacDonald P.J.P."/>
            <person name="Montmayeur A."/>
            <person name="Murphy C."/>
            <person name="Neiman D."/>
            <person name="Pearson M."/>
            <person name="Priest M."/>
            <person name="Roberts A."/>
            <person name="Saif S."/>
            <person name="Shea T."/>
            <person name="Shenoy N."/>
            <person name="Sisk P."/>
            <person name="Stolte C."/>
            <person name="Sykes S."/>
            <person name="Wortman J."/>
            <person name="Nusbaum C."/>
            <person name="Birren B."/>
        </authorList>
    </citation>
    <scope>NUCLEOTIDE SEQUENCE [LARGE SCALE GENOMIC DNA]</scope>
    <source>
        <strain evidence="6 7">F0398</strain>
    </source>
</reference>